<accession>A0A843UR11</accession>
<protein>
    <submittedName>
        <fullName evidence="4">Uncharacterized protein</fullName>
    </submittedName>
</protein>
<feature type="coiled-coil region" evidence="1">
    <location>
        <begin position="203"/>
        <end position="244"/>
    </location>
</feature>
<feature type="compositionally biased region" description="Polar residues" evidence="2">
    <location>
        <begin position="134"/>
        <end position="163"/>
    </location>
</feature>
<sequence>LQTWHRAVVVVARFGVHCRLLLRVLVSLWTPSLSISRGGGSSGDLGAKASYSSQPGEEAGGLSFGAEPEQALALLLVFCCLFGGSEEEDFVEQCINKTDFLTLAMRKQSGGVGGYLALGMKGAKFGGLGKSKRQNMSSSQKTNHQVSRTPSSQGSTNAYNVPPNSKIRKSRGKFKVGQRFGHVSGRGCGPRPHSKSAATIAIIVGLQSQLKEKEERMIQMEEIISKQREDLDKIQETLDRQREEMTTRLQSEMSSQLNEMVNKKFMDMMSQFHRDLRSGH</sequence>
<feature type="signal peptide" evidence="3">
    <location>
        <begin position="1"/>
        <end position="34"/>
    </location>
</feature>
<keyword evidence="3" id="KW-0732">Signal</keyword>
<evidence type="ECO:0000256" key="1">
    <source>
        <dbReference type="SAM" id="Coils"/>
    </source>
</evidence>
<organism evidence="4 5">
    <name type="scientific">Colocasia esculenta</name>
    <name type="common">Wild taro</name>
    <name type="synonym">Arum esculentum</name>
    <dbReference type="NCBI Taxonomy" id="4460"/>
    <lineage>
        <taxon>Eukaryota</taxon>
        <taxon>Viridiplantae</taxon>
        <taxon>Streptophyta</taxon>
        <taxon>Embryophyta</taxon>
        <taxon>Tracheophyta</taxon>
        <taxon>Spermatophyta</taxon>
        <taxon>Magnoliopsida</taxon>
        <taxon>Liliopsida</taxon>
        <taxon>Araceae</taxon>
        <taxon>Aroideae</taxon>
        <taxon>Colocasieae</taxon>
        <taxon>Colocasia</taxon>
    </lineage>
</organism>
<dbReference type="PANTHER" id="PTHR47125:SF2">
    <property type="entry name" value="ADENINE NUCLEOTIDE ALPHA HYDROLASES-LIKE SUPERFAMILY PROTEIN"/>
    <property type="match status" value="1"/>
</dbReference>
<reference evidence="4" key="1">
    <citation type="submission" date="2017-07" db="EMBL/GenBank/DDBJ databases">
        <title>Taro Niue Genome Assembly and Annotation.</title>
        <authorList>
            <person name="Atibalentja N."/>
            <person name="Keating K."/>
            <person name="Fields C.J."/>
        </authorList>
    </citation>
    <scope>NUCLEOTIDE SEQUENCE</scope>
    <source>
        <strain evidence="4">Niue_2</strain>
        <tissue evidence="4">Leaf</tissue>
    </source>
</reference>
<dbReference type="EMBL" id="NMUH01000858">
    <property type="protein sequence ID" value="MQL85918.1"/>
    <property type="molecule type" value="Genomic_DNA"/>
</dbReference>
<dbReference type="AlphaFoldDB" id="A0A843UR11"/>
<feature type="chain" id="PRO_5032636222" evidence="3">
    <location>
        <begin position="35"/>
        <end position="280"/>
    </location>
</feature>
<proteinExistence type="predicted"/>
<dbReference type="PANTHER" id="PTHR47125">
    <property type="entry name" value="ADENINE NUCLEOTIDE ALPHA HYDROLASES-LIKE SUPERFAMILY PROTEIN"/>
    <property type="match status" value="1"/>
</dbReference>
<evidence type="ECO:0000313" key="5">
    <source>
        <dbReference type="Proteomes" id="UP000652761"/>
    </source>
</evidence>
<keyword evidence="5" id="KW-1185">Reference proteome</keyword>
<feature type="region of interest" description="Disordered" evidence="2">
    <location>
        <begin position="128"/>
        <end position="168"/>
    </location>
</feature>
<evidence type="ECO:0000313" key="4">
    <source>
        <dbReference type="EMBL" id="MQL85918.1"/>
    </source>
</evidence>
<evidence type="ECO:0000256" key="2">
    <source>
        <dbReference type="SAM" id="MobiDB-lite"/>
    </source>
</evidence>
<comment type="caution">
    <text evidence="4">The sequence shown here is derived from an EMBL/GenBank/DDBJ whole genome shotgun (WGS) entry which is preliminary data.</text>
</comment>
<dbReference type="Proteomes" id="UP000652761">
    <property type="component" value="Unassembled WGS sequence"/>
</dbReference>
<keyword evidence="1" id="KW-0175">Coiled coil</keyword>
<gene>
    <name evidence="4" type="ORF">Taro_018441</name>
</gene>
<feature type="non-terminal residue" evidence="4">
    <location>
        <position position="280"/>
    </location>
</feature>
<evidence type="ECO:0000256" key="3">
    <source>
        <dbReference type="SAM" id="SignalP"/>
    </source>
</evidence>
<name>A0A843UR11_COLES</name>